<protein>
    <submittedName>
        <fullName evidence="4">Pyridoxal 5'-phosphate synthase glutaminase subunit PdxT</fullName>
    </submittedName>
</protein>
<dbReference type="PIRSF" id="PIRSF005639">
    <property type="entry name" value="Glut_amidoT_SNO"/>
    <property type="match status" value="1"/>
</dbReference>
<dbReference type="Gene3D" id="3.40.50.880">
    <property type="match status" value="1"/>
</dbReference>
<reference evidence="4 6" key="1">
    <citation type="submission" date="2017-06" db="EMBL/GenBank/DDBJ databases">
        <title>Complete genome of Francisella adeliensis.</title>
        <authorList>
            <person name="Vallesi A."/>
            <person name="Sjodin A."/>
        </authorList>
    </citation>
    <scope>NUCLEOTIDE SEQUENCE [LARGE SCALE GENOMIC DNA]</scope>
    <source>
        <strain evidence="4 6">FDC440</strain>
    </source>
</reference>
<gene>
    <name evidence="5" type="primary">pdxT</name>
    <name evidence="4" type="ORF">CDH04_09530</name>
    <name evidence="5" type="ORF">FZC43_09540</name>
</gene>
<dbReference type="EMBL" id="CP043424">
    <property type="protein sequence ID" value="QIW12865.1"/>
    <property type="molecule type" value="Genomic_DNA"/>
</dbReference>
<dbReference type="Pfam" id="PF01174">
    <property type="entry name" value="SNO"/>
    <property type="match status" value="1"/>
</dbReference>
<evidence type="ECO:0000256" key="3">
    <source>
        <dbReference type="PIRSR" id="PIRSR005639-2"/>
    </source>
</evidence>
<feature type="active site" description="Charge relay system" evidence="2">
    <location>
        <position position="164"/>
    </location>
</feature>
<feature type="binding site" evidence="3">
    <location>
        <begin position="46"/>
        <end position="48"/>
    </location>
    <ligand>
        <name>L-glutamine</name>
        <dbReference type="ChEBI" id="CHEBI:58359"/>
    </ligand>
</feature>
<evidence type="ECO:0000256" key="2">
    <source>
        <dbReference type="PIRSR" id="PIRSR005639-1"/>
    </source>
</evidence>
<dbReference type="InterPro" id="IPR002161">
    <property type="entry name" value="PdxT/SNO"/>
</dbReference>
<dbReference type="GO" id="GO:0005829">
    <property type="term" value="C:cytosol"/>
    <property type="evidence" value="ECO:0007669"/>
    <property type="project" value="TreeGrafter"/>
</dbReference>
<dbReference type="SUPFAM" id="SSF52317">
    <property type="entry name" value="Class I glutamine amidotransferase-like"/>
    <property type="match status" value="1"/>
</dbReference>
<proteinExistence type="predicted"/>
<dbReference type="GO" id="GO:1903600">
    <property type="term" value="C:glutaminase complex"/>
    <property type="evidence" value="ECO:0007669"/>
    <property type="project" value="TreeGrafter"/>
</dbReference>
<dbReference type="GO" id="GO:0008614">
    <property type="term" value="P:pyridoxine metabolic process"/>
    <property type="evidence" value="ECO:0007669"/>
    <property type="project" value="TreeGrafter"/>
</dbReference>
<dbReference type="OrthoDB" id="9810320at2"/>
<evidence type="ECO:0000313" key="6">
    <source>
        <dbReference type="Proteomes" id="UP000251120"/>
    </source>
</evidence>
<feature type="active site" description="Nucleophile" evidence="2">
    <location>
        <position position="77"/>
    </location>
</feature>
<name>A0A2Z4Y0D5_9GAMM</name>
<dbReference type="InterPro" id="IPR029062">
    <property type="entry name" value="Class_I_gatase-like"/>
</dbReference>
<dbReference type="GO" id="GO:0042823">
    <property type="term" value="P:pyridoxal phosphate biosynthetic process"/>
    <property type="evidence" value="ECO:0007669"/>
    <property type="project" value="InterPro"/>
</dbReference>
<dbReference type="Proteomes" id="UP000681131">
    <property type="component" value="Chromosome"/>
</dbReference>
<feature type="active site" description="Charge relay system" evidence="2">
    <location>
        <position position="162"/>
    </location>
</feature>
<accession>A0A2Z4Y0D5</accession>
<keyword evidence="1" id="KW-0315">Glutamine amidotransferase</keyword>
<feature type="binding site" evidence="3">
    <location>
        <begin position="125"/>
        <end position="126"/>
    </location>
    <ligand>
        <name>L-glutamine</name>
        <dbReference type="ChEBI" id="CHEBI:58359"/>
    </ligand>
</feature>
<sequence length="180" mass="20206">MNIGVLALQGAYVAHSNKLKELGFDSCLLKTKQDLEKCDVIFLPGGESTTMLYLLKELDLIDMLKTKLKTIPVFATCAGLILLKELNILDIEITRNGYGPQLMSGIYPLDVNLRGSSFLTEAFFIRAPIITGLRDGSIEVRSSYKNSPVLIEKDNILAMSFHPELSDCNQIYKYFFEKNM</sequence>
<dbReference type="PANTHER" id="PTHR31559:SF0">
    <property type="entry name" value="PYRIDOXAL 5'-PHOSPHATE SYNTHASE SUBUNIT SNO1-RELATED"/>
    <property type="match status" value="1"/>
</dbReference>
<dbReference type="Proteomes" id="UP000251120">
    <property type="component" value="Chromosome"/>
</dbReference>
<dbReference type="AlphaFoldDB" id="A0A2Z4Y0D5"/>
<evidence type="ECO:0000256" key="1">
    <source>
        <dbReference type="ARBA" id="ARBA00022962"/>
    </source>
</evidence>
<dbReference type="NCBIfam" id="TIGR03800">
    <property type="entry name" value="PLP_synth_Pdx2"/>
    <property type="match status" value="1"/>
</dbReference>
<dbReference type="PROSITE" id="PS51130">
    <property type="entry name" value="PDXT_SNO_2"/>
    <property type="match status" value="1"/>
</dbReference>
<evidence type="ECO:0000313" key="4">
    <source>
        <dbReference type="EMBL" id="AXA34621.1"/>
    </source>
</evidence>
<feature type="binding site" evidence="3">
    <location>
        <position position="95"/>
    </location>
    <ligand>
        <name>L-glutamine</name>
        <dbReference type="ChEBI" id="CHEBI:58359"/>
    </ligand>
</feature>
<reference evidence="5 7" key="2">
    <citation type="submission" date="2019-08" db="EMBL/GenBank/DDBJ databases">
        <title>Complete genome sequences of Francisella adeliensis (FSC1325 and FSC1326).</title>
        <authorList>
            <person name="Ohrman C."/>
            <person name="Uneklint I."/>
            <person name="Vallesi A."/>
            <person name="Karlsson L."/>
            <person name="Sjodin A."/>
        </authorList>
    </citation>
    <scope>NUCLEOTIDE SEQUENCE [LARGE SCALE GENOMIC DNA]</scope>
    <source>
        <strain evidence="5 7">FSC1325</strain>
    </source>
</reference>
<organism evidence="4 6">
    <name type="scientific">Francisella adeliensis</name>
    <dbReference type="NCBI Taxonomy" id="2007306"/>
    <lineage>
        <taxon>Bacteria</taxon>
        <taxon>Pseudomonadati</taxon>
        <taxon>Pseudomonadota</taxon>
        <taxon>Gammaproteobacteria</taxon>
        <taxon>Thiotrichales</taxon>
        <taxon>Francisellaceae</taxon>
        <taxon>Francisella</taxon>
    </lineage>
</organism>
<dbReference type="RefSeq" id="WP_112870796.1">
    <property type="nucleotide sequence ID" value="NZ_CP021781.1"/>
</dbReference>
<evidence type="ECO:0000313" key="7">
    <source>
        <dbReference type="Proteomes" id="UP000681131"/>
    </source>
</evidence>
<keyword evidence="7" id="KW-1185">Reference proteome</keyword>
<dbReference type="EMBL" id="CP021781">
    <property type="protein sequence ID" value="AXA34621.1"/>
    <property type="molecule type" value="Genomic_DNA"/>
</dbReference>
<dbReference type="KEGG" id="fad:CDH04_09530"/>
<dbReference type="GO" id="GO:0004359">
    <property type="term" value="F:glutaminase activity"/>
    <property type="evidence" value="ECO:0007669"/>
    <property type="project" value="InterPro"/>
</dbReference>
<dbReference type="PANTHER" id="PTHR31559">
    <property type="entry name" value="PYRIDOXAL 5'-PHOSPHATE SYNTHASE SUBUNIT SNO"/>
    <property type="match status" value="1"/>
</dbReference>
<dbReference type="PROSITE" id="PS51273">
    <property type="entry name" value="GATASE_TYPE_1"/>
    <property type="match status" value="1"/>
</dbReference>
<evidence type="ECO:0000313" key="5">
    <source>
        <dbReference type="EMBL" id="QIW12865.1"/>
    </source>
</evidence>